<feature type="domain" description="Putative auto-transporter adhesin head GIN" evidence="1">
    <location>
        <begin position="38"/>
        <end position="222"/>
    </location>
</feature>
<dbReference type="EMBL" id="CP060717">
    <property type="protein sequence ID" value="QNN64735.1"/>
    <property type="molecule type" value="Genomic_DNA"/>
</dbReference>
<evidence type="ECO:0000313" key="3">
    <source>
        <dbReference type="Proteomes" id="UP000515955"/>
    </source>
</evidence>
<gene>
    <name evidence="2" type="ORF">H9L12_10790</name>
</gene>
<proteinExistence type="predicted"/>
<keyword evidence="3" id="KW-1185">Reference proteome</keyword>
<dbReference type="AlphaFoldDB" id="A0A7G9SA60"/>
<protein>
    <submittedName>
        <fullName evidence="2">DUF2807 domain-containing protein</fullName>
    </submittedName>
</protein>
<organism evidence="2 3">
    <name type="scientific">Sphingomonas rhizophila</name>
    <dbReference type="NCBI Taxonomy" id="2071607"/>
    <lineage>
        <taxon>Bacteria</taxon>
        <taxon>Pseudomonadati</taxon>
        <taxon>Pseudomonadota</taxon>
        <taxon>Alphaproteobacteria</taxon>
        <taxon>Sphingomonadales</taxon>
        <taxon>Sphingomonadaceae</taxon>
        <taxon>Sphingomonas</taxon>
    </lineage>
</organism>
<dbReference type="InterPro" id="IPR021255">
    <property type="entry name" value="DUF2807"/>
</dbReference>
<accession>A0A7G9SA60</accession>
<dbReference type="KEGG" id="srhi:H9L12_10790"/>
<name>A0A7G9SA60_9SPHN</name>
<dbReference type="Proteomes" id="UP000515955">
    <property type="component" value="Chromosome"/>
</dbReference>
<dbReference type="RefSeq" id="WP_187541734.1">
    <property type="nucleotide sequence ID" value="NZ_CP060717.1"/>
</dbReference>
<evidence type="ECO:0000313" key="2">
    <source>
        <dbReference type="EMBL" id="QNN64735.1"/>
    </source>
</evidence>
<dbReference type="Gene3D" id="2.160.20.120">
    <property type="match status" value="1"/>
</dbReference>
<sequence length="238" mass="23901">MMAEGAIMRILFFIAILAPVAVPFSVKAANRNYSVTSFERIRVEGPYAVTVATNSAPFARASGSTQALDAVAIRVEGPTLIIQANRNAWRGSYDSPGPVLIAVGTPNLRAASIGGSGSLAIDRVRGLEFQLSVGGAAEARVSQADVDRFKLAVNGSGRVSVAGRAPALSATILGPAAVDLAPLTARDAAVATQGASTVAFTATNSAKVTAAGTAAVTVSGRPACTVKASGSATVTGCQ</sequence>
<dbReference type="Pfam" id="PF10988">
    <property type="entry name" value="DUF2807"/>
    <property type="match status" value="1"/>
</dbReference>
<evidence type="ECO:0000259" key="1">
    <source>
        <dbReference type="Pfam" id="PF10988"/>
    </source>
</evidence>
<reference evidence="2 3" key="1">
    <citation type="submission" date="2020-08" db="EMBL/GenBank/DDBJ databases">
        <title>Genome sequence of Sphingomonas rhizophila KACC 19189T.</title>
        <authorList>
            <person name="Hyun D.-W."/>
            <person name="Bae J.-W."/>
        </authorList>
    </citation>
    <scope>NUCLEOTIDE SEQUENCE [LARGE SCALE GENOMIC DNA]</scope>
    <source>
        <strain evidence="2 3">KACC 19189</strain>
    </source>
</reference>